<proteinExistence type="predicted"/>
<keyword evidence="3" id="KW-1185">Reference proteome</keyword>
<dbReference type="AlphaFoldDB" id="A0A8S1XYT8"/>
<reference evidence="2" key="1">
    <citation type="submission" date="2021-01" db="EMBL/GenBank/DDBJ databases">
        <authorList>
            <consortium name="Genoscope - CEA"/>
            <person name="William W."/>
        </authorList>
    </citation>
    <scope>NUCLEOTIDE SEQUENCE</scope>
</reference>
<keyword evidence="1" id="KW-0812">Transmembrane</keyword>
<accession>A0A8S1XYT8</accession>
<organism evidence="2 3">
    <name type="scientific">Paramecium octaurelia</name>
    <dbReference type="NCBI Taxonomy" id="43137"/>
    <lineage>
        <taxon>Eukaryota</taxon>
        <taxon>Sar</taxon>
        <taxon>Alveolata</taxon>
        <taxon>Ciliophora</taxon>
        <taxon>Intramacronucleata</taxon>
        <taxon>Oligohymenophorea</taxon>
        <taxon>Peniculida</taxon>
        <taxon>Parameciidae</taxon>
        <taxon>Paramecium</taxon>
    </lineage>
</organism>
<evidence type="ECO:0000313" key="3">
    <source>
        <dbReference type="Proteomes" id="UP000683925"/>
    </source>
</evidence>
<evidence type="ECO:0000256" key="1">
    <source>
        <dbReference type="SAM" id="Phobius"/>
    </source>
</evidence>
<evidence type="ECO:0000313" key="2">
    <source>
        <dbReference type="EMBL" id="CAD8206570.1"/>
    </source>
</evidence>
<dbReference type="EMBL" id="CAJJDP010000139">
    <property type="protein sequence ID" value="CAD8206570.1"/>
    <property type="molecule type" value="Genomic_DNA"/>
</dbReference>
<keyword evidence="1" id="KW-1133">Transmembrane helix</keyword>
<name>A0A8S1XYT8_PAROT</name>
<keyword evidence="1" id="KW-0472">Membrane</keyword>
<dbReference type="Proteomes" id="UP000683925">
    <property type="component" value="Unassembled WGS sequence"/>
</dbReference>
<feature type="transmembrane region" description="Helical" evidence="1">
    <location>
        <begin position="129"/>
        <end position="151"/>
    </location>
</feature>
<protein>
    <recommendedName>
        <fullName evidence="4">Transmembrane protein</fullName>
    </recommendedName>
</protein>
<gene>
    <name evidence="2" type="ORF">POCTA_138.1.T1380097</name>
</gene>
<comment type="caution">
    <text evidence="2">The sequence shown here is derived from an EMBL/GenBank/DDBJ whole genome shotgun (WGS) entry which is preliminary data.</text>
</comment>
<sequence>MQQRSFGYLNIDNSNKKGIFLNPIQEHNKSTNKFKRLLTHDYSHFQHSHLRQLDKSGPDGFQPQTLQERVNQAKLRFIETTPNNIIRRQEIQTVPFYVKQRDDQLKKVKSFKSSFRQQTHKEDDVNQKVYMYLVQAFFVILLVLIATELVLRKYLY</sequence>
<evidence type="ECO:0008006" key="4">
    <source>
        <dbReference type="Google" id="ProtNLM"/>
    </source>
</evidence>
<dbReference type="OrthoDB" id="308745at2759"/>
<dbReference type="OMA" id="MQQRSFG"/>